<feature type="transmembrane region" description="Helical" evidence="6">
    <location>
        <begin position="34"/>
        <end position="55"/>
    </location>
</feature>
<dbReference type="Pfam" id="PF13462">
    <property type="entry name" value="Thioredoxin_4"/>
    <property type="match status" value="1"/>
</dbReference>
<comment type="caution">
    <text evidence="9">The sequence shown here is derived from an EMBL/GenBank/DDBJ whole genome shotgun (WGS) entry which is preliminary data.</text>
</comment>
<dbReference type="InterPro" id="IPR036249">
    <property type="entry name" value="Thioredoxin-like_sf"/>
</dbReference>
<evidence type="ECO:0000256" key="2">
    <source>
        <dbReference type="ARBA" id="ARBA00022729"/>
    </source>
</evidence>
<evidence type="ECO:0000256" key="1">
    <source>
        <dbReference type="ARBA" id="ARBA00005791"/>
    </source>
</evidence>
<keyword evidence="6" id="KW-0812">Transmembrane</keyword>
<accession>A0A323V840</accession>
<dbReference type="EMBL" id="JACIBU010000001">
    <property type="protein sequence ID" value="MBB3676257.1"/>
    <property type="molecule type" value="Genomic_DNA"/>
</dbReference>
<reference evidence="9 10" key="1">
    <citation type="submission" date="2018-06" db="EMBL/GenBank/DDBJ databases">
        <title>Draft genome sequence of Modestobacter versicolor CP153-2.</title>
        <authorList>
            <person name="Gundlapally S.R."/>
        </authorList>
    </citation>
    <scope>NUCLEOTIDE SEQUENCE [LARGE SCALE GENOMIC DNA]</scope>
    <source>
        <strain evidence="9 10">CP153-2</strain>
    </source>
</reference>
<keyword evidence="8" id="KW-0413">Isomerase</keyword>
<gene>
    <name evidence="9" type="ORF">DMO24_13160</name>
    <name evidence="8" type="ORF">FHX36_001992</name>
</gene>
<dbReference type="InterPro" id="IPR012336">
    <property type="entry name" value="Thioredoxin-like_fold"/>
</dbReference>
<evidence type="ECO:0000256" key="5">
    <source>
        <dbReference type="ARBA" id="ARBA00023284"/>
    </source>
</evidence>
<keyword evidence="3" id="KW-0560">Oxidoreductase</keyword>
<protein>
    <submittedName>
        <fullName evidence="9">Disulfide bond formation protein DsbA</fullName>
    </submittedName>
    <submittedName>
        <fullName evidence="8">Protein-disulfide isomerase</fullName>
    </submittedName>
</protein>
<dbReference type="GO" id="GO:0016491">
    <property type="term" value="F:oxidoreductase activity"/>
    <property type="evidence" value="ECO:0007669"/>
    <property type="project" value="UniProtKB-KW"/>
</dbReference>
<keyword evidence="4" id="KW-1015">Disulfide bond</keyword>
<keyword evidence="6" id="KW-0472">Membrane</keyword>
<dbReference type="EMBL" id="QKNV01000135">
    <property type="protein sequence ID" value="PZA20874.1"/>
    <property type="molecule type" value="Genomic_DNA"/>
</dbReference>
<evidence type="ECO:0000313" key="9">
    <source>
        <dbReference type="EMBL" id="PZA20874.1"/>
    </source>
</evidence>
<evidence type="ECO:0000313" key="8">
    <source>
        <dbReference type="EMBL" id="MBB3676257.1"/>
    </source>
</evidence>
<dbReference type="Gene3D" id="3.40.30.10">
    <property type="entry name" value="Glutaredoxin"/>
    <property type="match status" value="1"/>
</dbReference>
<evidence type="ECO:0000256" key="6">
    <source>
        <dbReference type="SAM" id="Phobius"/>
    </source>
</evidence>
<evidence type="ECO:0000313" key="10">
    <source>
        <dbReference type="Proteomes" id="UP000247602"/>
    </source>
</evidence>
<dbReference type="RefSeq" id="WP_110552707.1">
    <property type="nucleotide sequence ID" value="NZ_JACIBU010000001.1"/>
</dbReference>
<dbReference type="CDD" id="cd02972">
    <property type="entry name" value="DsbA_family"/>
    <property type="match status" value="1"/>
</dbReference>
<comment type="similarity">
    <text evidence="1">Belongs to the thioredoxin family. DsbA subfamily.</text>
</comment>
<keyword evidence="5" id="KW-0676">Redox-active center</keyword>
<dbReference type="OrthoDB" id="4135024at2"/>
<dbReference type="Proteomes" id="UP000247602">
    <property type="component" value="Unassembled WGS sequence"/>
</dbReference>
<dbReference type="SUPFAM" id="SSF52833">
    <property type="entry name" value="Thioredoxin-like"/>
    <property type="match status" value="1"/>
</dbReference>
<feature type="domain" description="Thioredoxin-like fold" evidence="7">
    <location>
        <begin position="79"/>
        <end position="247"/>
    </location>
</feature>
<keyword evidence="6" id="KW-1133">Transmembrane helix</keyword>
<keyword evidence="2" id="KW-0732">Signal</keyword>
<dbReference type="AlphaFoldDB" id="A0A323V840"/>
<evidence type="ECO:0000256" key="4">
    <source>
        <dbReference type="ARBA" id="ARBA00023157"/>
    </source>
</evidence>
<dbReference type="GO" id="GO:0016853">
    <property type="term" value="F:isomerase activity"/>
    <property type="evidence" value="ECO:0007669"/>
    <property type="project" value="UniProtKB-KW"/>
</dbReference>
<evidence type="ECO:0000256" key="3">
    <source>
        <dbReference type="ARBA" id="ARBA00023002"/>
    </source>
</evidence>
<evidence type="ECO:0000259" key="7">
    <source>
        <dbReference type="Pfam" id="PF13462"/>
    </source>
</evidence>
<dbReference type="PANTHER" id="PTHR13887:SF14">
    <property type="entry name" value="DISULFIDE BOND FORMATION PROTEIN D"/>
    <property type="match status" value="1"/>
</dbReference>
<dbReference type="PANTHER" id="PTHR13887">
    <property type="entry name" value="GLUTATHIONE S-TRANSFERASE KAPPA"/>
    <property type="match status" value="1"/>
</dbReference>
<evidence type="ECO:0000313" key="11">
    <source>
        <dbReference type="Proteomes" id="UP000580718"/>
    </source>
</evidence>
<reference evidence="8 11" key="2">
    <citation type="submission" date="2020-08" db="EMBL/GenBank/DDBJ databases">
        <title>Sequencing the genomes of 1000 actinobacteria strains.</title>
        <authorList>
            <person name="Klenk H.-P."/>
        </authorList>
    </citation>
    <scope>NUCLEOTIDE SEQUENCE [LARGE SCALE GENOMIC DNA]</scope>
    <source>
        <strain evidence="8 11">DSM 16678</strain>
    </source>
</reference>
<dbReference type="Proteomes" id="UP000580718">
    <property type="component" value="Unassembled WGS sequence"/>
</dbReference>
<organism evidence="9 10">
    <name type="scientific">Modestobacter versicolor</name>
    <dbReference type="NCBI Taxonomy" id="429133"/>
    <lineage>
        <taxon>Bacteria</taxon>
        <taxon>Bacillati</taxon>
        <taxon>Actinomycetota</taxon>
        <taxon>Actinomycetes</taxon>
        <taxon>Geodermatophilales</taxon>
        <taxon>Geodermatophilaceae</taxon>
        <taxon>Modestobacter</taxon>
    </lineage>
</organism>
<name>A0A323V840_9ACTN</name>
<sequence length="253" mass="25955">MSGETKREAARQRIAAKRAAEAAAHAAAARRRRAVTGGVLAAAVLVVALIVVIVVQTQRTSTSADAAAPPNTTDGGYAFAVGSADAPVTMDVYEDFQCPVCAQLESTAGSTIAELVDDGTVQVRYHGMAFLDRASSTEYSTRALNAAAVVAESGTDAFRAFHELLFANQPEEGSAGLSDDQLVEYATQAGATGADVAQGIEDRRYADWVAAATDRASEDGVTGTPTVFVDGDQLDGDQLTPDGIAAAVAAAQG</sequence>
<proteinExistence type="inferred from homology"/>
<keyword evidence="10" id="KW-1185">Reference proteome</keyword>